<reference evidence="1" key="1">
    <citation type="submission" date="2020-06" db="EMBL/GenBank/DDBJ databases">
        <authorList>
            <person name="Dong N."/>
        </authorList>
    </citation>
    <scope>NUCLEOTIDE SEQUENCE</scope>
    <source>
        <strain evidence="1">R655-4</strain>
    </source>
</reference>
<proteinExistence type="predicted"/>
<organism evidence="1 2">
    <name type="scientific">Empedobacter brevis</name>
    <dbReference type="NCBI Taxonomy" id="247"/>
    <lineage>
        <taxon>Bacteria</taxon>
        <taxon>Pseudomonadati</taxon>
        <taxon>Bacteroidota</taxon>
        <taxon>Flavobacteriia</taxon>
        <taxon>Flavobacteriales</taxon>
        <taxon>Weeksellaceae</taxon>
        <taxon>Empedobacter</taxon>
    </lineage>
</organism>
<dbReference type="RefSeq" id="WP_286492137.1">
    <property type="nucleotide sequence ID" value="NZ_JACAGJ010000002.1"/>
</dbReference>
<evidence type="ECO:0000313" key="2">
    <source>
        <dbReference type="Proteomes" id="UP001170959"/>
    </source>
</evidence>
<dbReference type="Proteomes" id="UP001170959">
    <property type="component" value="Unassembled WGS sequence"/>
</dbReference>
<evidence type="ECO:0000313" key="1">
    <source>
        <dbReference type="EMBL" id="MDM1071968.1"/>
    </source>
</evidence>
<accession>A0AAJ1QDC2</accession>
<gene>
    <name evidence="1" type="ORF">HX001_05595</name>
</gene>
<dbReference type="GO" id="GO:0016787">
    <property type="term" value="F:hydrolase activity"/>
    <property type="evidence" value="ECO:0007669"/>
    <property type="project" value="UniProtKB-KW"/>
</dbReference>
<keyword evidence="1" id="KW-0378">Hydrolase</keyword>
<sequence>MKIYQVSGLGANANAFRNLRLEQGFEQVYIPWLDPERNETLAHYTERLLDKIDPTEDFLLMGLSFGGIIVQEMNRFVDPKHTFLISTVKNRAEMPKLFRFSASVNAHKMIPMSFLTSDRTFSYMMMRRLYYTNREKDSIDDIFEFKNAEYLRWSIHKIVNWEHSAAYHEENLTHIHGTKDIVFPIEYIKNAIKIEGGTHIMVMQKPKQVSEEINKVLRKLEI</sequence>
<dbReference type="AlphaFoldDB" id="A0AAJ1QDC2"/>
<dbReference type="SUPFAM" id="SSF53474">
    <property type="entry name" value="alpha/beta-Hydrolases"/>
    <property type="match status" value="1"/>
</dbReference>
<protein>
    <submittedName>
        <fullName evidence="1">Alpha/beta hydrolase</fullName>
    </submittedName>
</protein>
<name>A0AAJ1QDC2_9FLAO</name>
<dbReference type="EMBL" id="JACAGJ010000002">
    <property type="protein sequence ID" value="MDM1071968.1"/>
    <property type="molecule type" value="Genomic_DNA"/>
</dbReference>
<dbReference type="Gene3D" id="3.40.50.1820">
    <property type="entry name" value="alpha/beta hydrolase"/>
    <property type="match status" value="1"/>
</dbReference>
<dbReference type="InterPro" id="IPR029058">
    <property type="entry name" value="AB_hydrolase_fold"/>
</dbReference>
<comment type="caution">
    <text evidence="1">The sequence shown here is derived from an EMBL/GenBank/DDBJ whole genome shotgun (WGS) entry which is preliminary data.</text>
</comment>
<reference evidence="1" key="2">
    <citation type="journal article" date="2022" name="Sci. Total Environ.">
        <title>Prevalence, transmission, and molecular epidemiology of tet(X)-positive bacteria among humans, animals, and environmental niches in China: An epidemiological, and genomic-based study.</title>
        <authorList>
            <person name="Dong N."/>
            <person name="Zeng Y."/>
            <person name="Cai C."/>
            <person name="Sun C."/>
            <person name="Lu J."/>
            <person name="Liu C."/>
            <person name="Zhou H."/>
            <person name="Sun Q."/>
            <person name="Shu L."/>
            <person name="Wang H."/>
            <person name="Wang Y."/>
            <person name="Wang S."/>
            <person name="Wu C."/>
            <person name="Chan E.W."/>
            <person name="Chen G."/>
            <person name="Shen Z."/>
            <person name="Chen S."/>
            <person name="Zhang R."/>
        </authorList>
    </citation>
    <scope>NUCLEOTIDE SEQUENCE</scope>
    <source>
        <strain evidence="1">R655-4</strain>
    </source>
</reference>